<dbReference type="PANTHER" id="PTHR30595">
    <property type="entry name" value="GLPR-RELATED TRANSCRIPTIONAL REPRESSOR"/>
    <property type="match status" value="1"/>
</dbReference>
<dbReference type="EMBL" id="CP002880">
    <property type="protein sequence ID" value="AEI83152.1"/>
    <property type="molecule type" value="Genomic_DNA"/>
</dbReference>
<geneLocation type="plasmid" evidence="2 3">
    <name>pBB2</name>
</geneLocation>
<sequence>MEDEALLDSLLYRGEGDALDFKKMQYAFEGADDNHKSELLKDILAFANAWRDTTAYIVIGVNDAREVVGLDKDIDDSRLQQFINGKVNRPIRFHYRSLLYKGTTIGIYTIPLQDRPFFSVRDFGKVAAEAVYVRRGSATALAKPDEIAKMGAAAVQAHRPRLSMRIFGADGEVSASESLAAVVNDLRIPEASEIPDHVDTSPASRFGLTDHFMNEDYFRQVAAYIRQREGLVKFGLLIENLGDAYADDVKLTFRVPASEGFQLMAGDDLERTPRTHWDAVRSHRWSGTVDPSVEISSNADTLTATIWLGKIHAGDRRTTVDLYFSHPPASLSHADVTVHADQLKAPLSFSIPLSFQVNTPPQVTVEQLLEIAHRFDESE</sequence>
<dbReference type="Pfam" id="PF04326">
    <property type="entry name" value="SLFN_AlbA_2"/>
    <property type="match status" value="1"/>
</dbReference>
<dbReference type="InterPro" id="IPR007421">
    <property type="entry name" value="Schlafen_AlbA_2_dom"/>
</dbReference>
<dbReference type="HOGENOM" id="CLU_735310_0_0_4"/>
<name>F8GY28_CUPNN</name>
<dbReference type="PANTHER" id="PTHR30595:SF6">
    <property type="entry name" value="SCHLAFEN ALBA-2 DOMAIN-CONTAINING PROTEIN"/>
    <property type="match status" value="1"/>
</dbReference>
<dbReference type="KEGG" id="cnc:CNE_BB2p03570"/>
<protein>
    <recommendedName>
        <fullName evidence="1">Schlafen AlbA-2 domain-containing protein</fullName>
    </recommendedName>
</protein>
<reference evidence="2 3" key="1">
    <citation type="journal article" date="2011" name="J. Bacteriol.">
        <title>Complete genome sequence of the type strain Cupriavidus necator N-1.</title>
        <authorList>
            <person name="Poehlein A."/>
            <person name="Kusian B."/>
            <person name="Friedrich B."/>
            <person name="Daniel R."/>
            <person name="Bowien B."/>
        </authorList>
    </citation>
    <scope>NUCLEOTIDE SEQUENCE [LARGE SCALE GENOMIC DNA]</scope>
    <source>
        <strain evidence="3">ATCC 43291 / DSM 13513 / CCUG 52238 / LMG 8453 / N-1</strain>
        <plasmid evidence="2 3">pBB2</plasmid>
    </source>
</reference>
<evidence type="ECO:0000259" key="1">
    <source>
        <dbReference type="Pfam" id="PF04326"/>
    </source>
</evidence>
<dbReference type="Gene3D" id="3.30.950.30">
    <property type="entry name" value="Schlafen, AAA domain"/>
    <property type="match status" value="1"/>
</dbReference>
<dbReference type="Proteomes" id="UP000006798">
    <property type="component" value="Plasmid pBB2"/>
</dbReference>
<proteinExistence type="predicted"/>
<dbReference type="GeneID" id="34307552"/>
<organism evidence="2 3">
    <name type="scientific">Cupriavidus necator (strain ATCC 43291 / DSM 13513 / CCUG 52238 / LMG 8453 / N-1)</name>
    <name type="common">Ralstonia eutropha</name>
    <dbReference type="NCBI Taxonomy" id="1042878"/>
    <lineage>
        <taxon>Bacteria</taxon>
        <taxon>Pseudomonadati</taxon>
        <taxon>Pseudomonadota</taxon>
        <taxon>Betaproteobacteria</taxon>
        <taxon>Burkholderiales</taxon>
        <taxon>Burkholderiaceae</taxon>
        <taxon>Cupriavidus</taxon>
    </lineage>
</organism>
<dbReference type="RefSeq" id="WP_013954435.1">
    <property type="nucleotide sequence ID" value="NC_015724.1"/>
</dbReference>
<gene>
    <name evidence="2" type="ordered locus">CNE_BB2p03570</name>
</gene>
<evidence type="ECO:0000313" key="2">
    <source>
        <dbReference type="EMBL" id="AEI83152.1"/>
    </source>
</evidence>
<keyword evidence="2" id="KW-0614">Plasmid</keyword>
<feature type="domain" description="Schlafen AlbA-2" evidence="1">
    <location>
        <begin position="15"/>
        <end position="139"/>
    </location>
</feature>
<evidence type="ECO:0000313" key="3">
    <source>
        <dbReference type="Proteomes" id="UP000006798"/>
    </source>
</evidence>
<dbReference type="AlphaFoldDB" id="F8GY28"/>
<accession>F8GY28</accession>
<dbReference type="InterPro" id="IPR038461">
    <property type="entry name" value="Schlafen_AlbA_2_dom_sf"/>
</dbReference>